<accession>A0A8U0IIM4</accession>
<feature type="transmembrane region" description="Helical" evidence="1">
    <location>
        <begin position="42"/>
        <end position="62"/>
    </location>
</feature>
<dbReference type="RefSeq" id="WP_248655291.1">
    <property type="nucleotide sequence ID" value="NZ_CP096658.1"/>
</dbReference>
<keyword evidence="3" id="KW-1185">Reference proteome</keyword>
<evidence type="ECO:0000256" key="1">
    <source>
        <dbReference type="SAM" id="Phobius"/>
    </source>
</evidence>
<protein>
    <submittedName>
        <fullName evidence="2">Uncharacterized protein</fullName>
    </submittedName>
</protein>
<proteinExistence type="predicted"/>
<dbReference type="GeneID" id="72188585"/>
<reference evidence="2" key="1">
    <citation type="submission" date="2022-04" db="EMBL/GenBank/DDBJ databases">
        <title>Diverse halophilic archaea isolated from saline environments.</title>
        <authorList>
            <person name="Cui H.-L."/>
        </authorList>
    </citation>
    <scope>NUCLEOTIDE SEQUENCE</scope>
    <source>
        <strain evidence="2">XZYJT40</strain>
    </source>
</reference>
<dbReference type="Pfam" id="PF26071">
    <property type="entry name" value="DUF8028"/>
    <property type="match status" value="1"/>
</dbReference>
<gene>
    <name evidence="2" type="ORF">M0R88_01980</name>
</gene>
<keyword evidence="1" id="KW-1133">Transmembrane helix</keyword>
<dbReference type="EMBL" id="CP096658">
    <property type="protein sequence ID" value="UPW00883.1"/>
    <property type="molecule type" value="Genomic_DNA"/>
</dbReference>
<name>A0A8U0IIM4_9EURY</name>
<dbReference type="AlphaFoldDB" id="A0A8U0IIM4"/>
<sequence>MSNAPSTIDSPLTDELPDSRLADALELGQSALDVLATPFQFVGFWSAVVLPLFYVPVLAGWLGGGVPGFERVSLGLLLAVHAVALLAGHGHRAD</sequence>
<keyword evidence="1" id="KW-0472">Membrane</keyword>
<organism evidence="2 3">
    <name type="scientific">Halorussus gelatinilyticus</name>
    <dbReference type="NCBI Taxonomy" id="2937524"/>
    <lineage>
        <taxon>Archaea</taxon>
        <taxon>Methanobacteriati</taxon>
        <taxon>Methanobacteriota</taxon>
        <taxon>Stenosarchaea group</taxon>
        <taxon>Halobacteria</taxon>
        <taxon>Halobacteriales</taxon>
        <taxon>Haladaptataceae</taxon>
        <taxon>Halorussus</taxon>
    </lineage>
</organism>
<evidence type="ECO:0000313" key="3">
    <source>
        <dbReference type="Proteomes" id="UP000830434"/>
    </source>
</evidence>
<dbReference type="Proteomes" id="UP000830434">
    <property type="component" value="Chromosome"/>
</dbReference>
<evidence type="ECO:0000313" key="2">
    <source>
        <dbReference type="EMBL" id="UPW00883.1"/>
    </source>
</evidence>
<dbReference type="KEGG" id="haxz:M0R88_01980"/>
<dbReference type="InterPro" id="IPR058341">
    <property type="entry name" value="DUF8028"/>
</dbReference>
<feature type="transmembrane region" description="Helical" evidence="1">
    <location>
        <begin position="74"/>
        <end position="91"/>
    </location>
</feature>
<keyword evidence="1" id="KW-0812">Transmembrane</keyword>